<reference evidence="1 2" key="1">
    <citation type="submission" date="2019-05" db="EMBL/GenBank/DDBJ databases">
        <title>Dyadobacter AR-3-8 sp. nov., isolated from arctic soil.</title>
        <authorList>
            <person name="Chaudhary D.K."/>
        </authorList>
    </citation>
    <scope>NUCLEOTIDE SEQUENCE [LARGE SCALE GENOMIC DNA]</scope>
    <source>
        <strain evidence="1 2">AR-3-8</strain>
    </source>
</reference>
<comment type="caution">
    <text evidence="1">The sequence shown here is derived from an EMBL/GenBank/DDBJ whole genome shotgun (WGS) entry which is preliminary data.</text>
</comment>
<dbReference type="InterPro" id="IPR036249">
    <property type="entry name" value="Thioredoxin-like_sf"/>
</dbReference>
<accession>A0A4U6DD74</accession>
<dbReference type="RefSeq" id="WP_137338546.1">
    <property type="nucleotide sequence ID" value="NZ_SZVO01000001.1"/>
</dbReference>
<gene>
    <name evidence="1" type="ORF">FDK13_03330</name>
</gene>
<dbReference type="Pfam" id="PF13743">
    <property type="entry name" value="Thioredoxin_5"/>
    <property type="match status" value="1"/>
</dbReference>
<dbReference type="SUPFAM" id="SSF52833">
    <property type="entry name" value="Thioredoxin-like"/>
    <property type="match status" value="1"/>
</dbReference>
<dbReference type="Gene3D" id="1.10.472.60">
    <property type="entry name" value="putative protein disulfide isomerase domain"/>
    <property type="match status" value="1"/>
</dbReference>
<dbReference type="OrthoDB" id="9813770at2"/>
<organism evidence="1 2">
    <name type="scientific">Dyadobacter frigoris</name>
    <dbReference type="NCBI Taxonomy" id="2576211"/>
    <lineage>
        <taxon>Bacteria</taxon>
        <taxon>Pseudomonadati</taxon>
        <taxon>Bacteroidota</taxon>
        <taxon>Cytophagia</taxon>
        <taxon>Cytophagales</taxon>
        <taxon>Spirosomataceae</taxon>
        <taxon>Dyadobacter</taxon>
    </lineage>
</organism>
<proteinExistence type="predicted"/>
<sequence length="307" mass="34707">MQEQINPLLCDIESGLCEVPVDQKDTAALETSKAIKKPLSITYYTDPICSSCWGIEPQLRKLKLAYGNDFEIEYKMGGLLKDWSYNSGQISKPTDVAGHWDEVSVHYDMPIDGDIWLEDPLDSSYPPSISFKAAQMQNREKALLFLREIREMVFLQKKNITRWEHLEAAATKAGLDIVQFKNDYEGKARILFHEDVQAGKESGVRGFPTMIFTNAMGEQEFVYGSKPYGVLESVVLKRCPAATKLIYKTDWNSVFLKYNSLTANEYAQITGTERNHSENILNGLAADGKLEKLSTKNGAIWTLKKIQ</sequence>
<protein>
    <submittedName>
        <fullName evidence="1">DsbA family protein</fullName>
    </submittedName>
</protein>
<dbReference type="EMBL" id="SZVO01000001">
    <property type="protein sequence ID" value="TKT94258.1"/>
    <property type="molecule type" value="Genomic_DNA"/>
</dbReference>
<dbReference type="AlphaFoldDB" id="A0A4U6DD74"/>
<dbReference type="CDD" id="cd03025">
    <property type="entry name" value="DsbA_FrnE_like"/>
    <property type="match status" value="1"/>
</dbReference>
<evidence type="ECO:0000313" key="1">
    <source>
        <dbReference type="EMBL" id="TKT94258.1"/>
    </source>
</evidence>
<name>A0A4U6DD74_9BACT</name>
<evidence type="ECO:0000313" key="2">
    <source>
        <dbReference type="Proteomes" id="UP000304900"/>
    </source>
</evidence>
<keyword evidence="2" id="KW-1185">Reference proteome</keyword>
<dbReference type="Proteomes" id="UP000304900">
    <property type="component" value="Unassembled WGS sequence"/>
</dbReference>
<dbReference type="PANTHER" id="PTHR13887">
    <property type="entry name" value="GLUTATHIONE S-TRANSFERASE KAPPA"/>
    <property type="match status" value="1"/>
</dbReference>
<dbReference type="Gene3D" id="3.40.30.10">
    <property type="entry name" value="Glutaredoxin"/>
    <property type="match status" value="1"/>
</dbReference>
<dbReference type="PANTHER" id="PTHR13887:SF47">
    <property type="entry name" value="CLPXP ADAPTER PROTEIN SPXH"/>
    <property type="match status" value="1"/>
</dbReference>